<organism evidence="1 2">
    <name type="scientific">Arcicella rigui</name>
    <dbReference type="NCBI Taxonomy" id="797020"/>
    <lineage>
        <taxon>Bacteria</taxon>
        <taxon>Pseudomonadati</taxon>
        <taxon>Bacteroidota</taxon>
        <taxon>Cytophagia</taxon>
        <taxon>Cytophagales</taxon>
        <taxon>Flectobacillaceae</taxon>
        <taxon>Arcicella</taxon>
    </lineage>
</organism>
<reference evidence="1 2" key="1">
    <citation type="submission" date="2023-12" db="EMBL/GenBank/DDBJ databases">
        <title>Novel species of the genus Arcicella isolated from rivers.</title>
        <authorList>
            <person name="Lu H."/>
        </authorList>
    </citation>
    <scope>NUCLEOTIDE SEQUENCE [LARGE SCALE GENOMIC DNA]</scope>
    <source>
        <strain evidence="1 2">KCTC 23307</strain>
    </source>
</reference>
<dbReference type="RefSeq" id="WP_323295723.1">
    <property type="nucleotide sequence ID" value="NZ_JAYFUM010000006.1"/>
</dbReference>
<dbReference type="Proteomes" id="UP001302949">
    <property type="component" value="Unassembled WGS sequence"/>
</dbReference>
<proteinExistence type="predicted"/>
<evidence type="ECO:0000313" key="2">
    <source>
        <dbReference type="Proteomes" id="UP001302949"/>
    </source>
</evidence>
<dbReference type="EMBL" id="JAYFUM010000006">
    <property type="protein sequence ID" value="MEA5138554.1"/>
    <property type="molecule type" value="Genomic_DNA"/>
</dbReference>
<evidence type="ECO:0008006" key="3">
    <source>
        <dbReference type="Google" id="ProtNLM"/>
    </source>
</evidence>
<evidence type="ECO:0000313" key="1">
    <source>
        <dbReference type="EMBL" id="MEA5138554.1"/>
    </source>
</evidence>
<keyword evidence="2" id="KW-1185">Reference proteome</keyword>
<gene>
    <name evidence="1" type="ORF">VB248_05405</name>
</gene>
<accession>A0ABU5Q6W0</accession>
<sequence>MNYLSIFLLGFMYASIPNLKAQTHTKYKISPQKVILDDNLVTFLGSERIKVIQEADSVLVYGLNPDDNNKHSASELLEGFYISNKAQKIKEKDKQALQRQIFQIQNYDSEGVHELCAFSPQIAFEFYQQQQKLRLLLCFYCNELKFFDSKSKAIGKSFTKTSSDWKLLVNRIVNPNNKRRK</sequence>
<protein>
    <recommendedName>
        <fullName evidence="3">Secreted protein</fullName>
    </recommendedName>
</protein>
<comment type="caution">
    <text evidence="1">The sequence shown here is derived from an EMBL/GenBank/DDBJ whole genome shotgun (WGS) entry which is preliminary data.</text>
</comment>
<name>A0ABU5Q6W0_9BACT</name>